<feature type="compositionally biased region" description="Low complexity" evidence="1">
    <location>
        <begin position="1"/>
        <end position="18"/>
    </location>
</feature>
<keyword evidence="3" id="KW-1185">Reference proteome</keyword>
<name>A0A540N3R3_MALBA</name>
<evidence type="ECO:0000256" key="1">
    <source>
        <dbReference type="SAM" id="MobiDB-lite"/>
    </source>
</evidence>
<protein>
    <submittedName>
        <fullName evidence="2">Uncharacterized protein</fullName>
    </submittedName>
</protein>
<dbReference type="AlphaFoldDB" id="A0A540N3R3"/>
<reference evidence="2 3" key="1">
    <citation type="journal article" date="2019" name="G3 (Bethesda)">
        <title>Sequencing of a Wild Apple (Malus baccata) Genome Unravels the Differences Between Cultivated and Wild Apple Species Regarding Disease Resistance and Cold Tolerance.</title>
        <authorList>
            <person name="Chen X."/>
        </authorList>
    </citation>
    <scope>NUCLEOTIDE SEQUENCE [LARGE SCALE GENOMIC DNA]</scope>
    <source>
        <strain evidence="3">cv. Shandingzi</strain>
        <tissue evidence="2">Leaves</tissue>
    </source>
</reference>
<gene>
    <name evidence="2" type="ORF">C1H46_008717</name>
</gene>
<feature type="region of interest" description="Disordered" evidence="1">
    <location>
        <begin position="1"/>
        <end position="99"/>
    </location>
</feature>
<feature type="compositionally biased region" description="Polar residues" evidence="1">
    <location>
        <begin position="87"/>
        <end position="99"/>
    </location>
</feature>
<proteinExistence type="predicted"/>
<dbReference type="Proteomes" id="UP000315295">
    <property type="component" value="Unassembled WGS sequence"/>
</dbReference>
<evidence type="ECO:0000313" key="2">
    <source>
        <dbReference type="EMBL" id="TQE05698.1"/>
    </source>
</evidence>
<accession>A0A540N3R3</accession>
<sequence>MTFTPNSTTTPTIAATTPVEMDHRSVNPVNPVGPLVPQMSASSTSSVALPISARRAHRHPRTTDQMSPLGSTTDASGTRPAKKNTRGPCQQLKTARVTQ</sequence>
<feature type="compositionally biased region" description="Polar residues" evidence="1">
    <location>
        <begin position="63"/>
        <end position="76"/>
    </location>
</feature>
<organism evidence="2 3">
    <name type="scientific">Malus baccata</name>
    <name type="common">Siberian crab apple</name>
    <name type="synonym">Pyrus baccata</name>
    <dbReference type="NCBI Taxonomy" id="106549"/>
    <lineage>
        <taxon>Eukaryota</taxon>
        <taxon>Viridiplantae</taxon>
        <taxon>Streptophyta</taxon>
        <taxon>Embryophyta</taxon>
        <taxon>Tracheophyta</taxon>
        <taxon>Spermatophyta</taxon>
        <taxon>Magnoliopsida</taxon>
        <taxon>eudicotyledons</taxon>
        <taxon>Gunneridae</taxon>
        <taxon>Pentapetalae</taxon>
        <taxon>rosids</taxon>
        <taxon>fabids</taxon>
        <taxon>Rosales</taxon>
        <taxon>Rosaceae</taxon>
        <taxon>Amygdaloideae</taxon>
        <taxon>Maleae</taxon>
        <taxon>Malus</taxon>
    </lineage>
</organism>
<evidence type="ECO:0000313" key="3">
    <source>
        <dbReference type="Proteomes" id="UP000315295"/>
    </source>
</evidence>
<feature type="compositionally biased region" description="Low complexity" evidence="1">
    <location>
        <begin position="26"/>
        <end position="37"/>
    </location>
</feature>
<dbReference type="EMBL" id="VIEB01000117">
    <property type="protein sequence ID" value="TQE05698.1"/>
    <property type="molecule type" value="Genomic_DNA"/>
</dbReference>
<comment type="caution">
    <text evidence="2">The sequence shown here is derived from an EMBL/GenBank/DDBJ whole genome shotgun (WGS) entry which is preliminary data.</text>
</comment>